<dbReference type="EMBL" id="BLJN01000004">
    <property type="protein sequence ID" value="GFE82498.1"/>
    <property type="molecule type" value="Genomic_DNA"/>
</dbReference>
<gene>
    <name evidence="1" type="ORF">GCM10011487_44980</name>
</gene>
<proteinExistence type="predicted"/>
<comment type="caution">
    <text evidence="1">The sequence shown here is derived from an EMBL/GenBank/DDBJ whole genome shotgun (WGS) entry which is preliminary data.</text>
</comment>
<evidence type="ECO:0000313" key="1">
    <source>
        <dbReference type="EMBL" id="GFE82498.1"/>
    </source>
</evidence>
<evidence type="ECO:0000313" key="2">
    <source>
        <dbReference type="Proteomes" id="UP000445000"/>
    </source>
</evidence>
<reference evidence="2" key="1">
    <citation type="submission" date="2020-01" db="EMBL/GenBank/DDBJ databases">
        <title>'Steroidobacter agaridevorans' sp. nov., agar-degrading bacteria isolated from rhizosphere soils.</title>
        <authorList>
            <person name="Ikenaga M."/>
            <person name="Kataoka M."/>
            <person name="Murouchi A."/>
            <person name="Katsuragi S."/>
            <person name="Sakai M."/>
        </authorList>
    </citation>
    <scope>NUCLEOTIDE SEQUENCE [LARGE SCALE GENOMIC DNA]</scope>
    <source>
        <strain evidence="2">YU21-B</strain>
    </source>
</reference>
<dbReference type="Proteomes" id="UP000445000">
    <property type="component" value="Unassembled WGS sequence"/>
</dbReference>
<name>A0A829YI47_9GAMM</name>
<protein>
    <submittedName>
        <fullName evidence="1">Uncharacterized protein</fullName>
    </submittedName>
</protein>
<organism evidence="1 2">
    <name type="scientific">Steroidobacter agaridevorans</name>
    <dbReference type="NCBI Taxonomy" id="2695856"/>
    <lineage>
        <taxon>Bacteria</taxon>
        <taxon>Pseudomonadati</taxon>
        <taxon>Pseudomonadota</taxon>
        <taxon>Gammaproteobacteria</taxon>
        <taxon>Steroidobacterales</taxon>
        <taxon>Steroidobacteraceae</taxon>
        <taxon>Steroidobacter</taxon>
    </lineage>
</organism>
<keyword evidence="2" id="KW-1185">Reference proteome</keyword>
<accession>A0A829YI47</accession>
<sequence>MKSLAVASGTKADADLLYEIDGSSRDLALVTAMAGYLKRQRPERPANMTLPDRDRTAPKRPKRLYVFILAGEDKHALGFGENIINRFSLSILRLIDAAGGSDIVRKENVET</sequence>
<dbReference type="AlphaFoldDB" id="A0A829YI47"/>